<evidence type="ECO:0000313" key="2">
    <source>
        <dbReference type="EMBL" id="MBM7470595.1"/>
    </source>
</evidence>
<comment type="caution">
    <text evidence="2">The sequence shown here is derived from an EMBL/GenBank/DDBJ whole genome shotgun (WGS) entry which is preliminary data.</text>
</comment>
<proteinExistence type="predicted"/>
<evidence type="ECO:0000313" key="3">
    <source>
        <dbReference type="Proteomes" id="UP000776164"/>
    </source>
</evidence>
<organism evidence="2 3">
    <name type="scientific">Subtercola frigoramans</name>
    <dbReference type="NCBI Taxonomy" id="120298"/>
    <lineage>
        <taxon>Bacteria</taxon>
        <taxon>Bacillati</taxon>
        <taxon>Actinomycetota</taxon>
        <taxon>Actinomycetes</taxon>
        <taxon>Micrococcales</taxon>
        <taxon>Microbacteriaceae</taxon>
        <taxon>Subtercola</taxon>
    </lineage>
</organism>
<keyword evidence="1" id="KW-0812">Transmembrane</keyword>
<evidence type="ECO:0000256" key="1">
    <source>
        <dbReference type="SAM" id="Phobius"/>
    </source>
</evidence>
<feature type="transmembrane region" description="Helical" evidence="1">
    <location>
        <begin position="36"/>
        <end position="57"/>
    </location>
</feature>
<dbReference type="EMBL" id="JAFBBU010000001">
    <property type="protein sequence ID" value="MBM7470595.1"/>
    <property type="molecule type" value="Genomic_DNA"/>
</dbReference>
<gene>
    <name evidence="2" type="ORF">JOE66_000229</name>
</gene>
<keyword evidence="1" id="KW-1133">Transmembrane helix</keyword>
<protein>
    <submittedName>
        <fullName evidence="2">Uncharacterized protein</fullName>
    </submittedName>
</protein>
<accession>A0ABS2L0J1</accession>
<sequence>MRRRTSSGRWLWALLAVLYLLMSVDSVAQIIQNHQAWGGVVLLAASLAMTTLSVIGYRRPGSRSRRTNRTTITVHAPSADAWAAEMEQRLRSETTTITNERRRTW</sequence>
<keyword evidence="1" id="KW-0472">Membrane</keyword>
<keyword evidence="3" id="KW-1185">Reference proteome</keyword>
<name>A0ABS2L0J1_9MICO</name>
<dbReference type="Proteomes" id="UP000776164">
    <property type="component" value="Unassembled WGS sequence"/>
</dbReference>
<dbReference type="RefSeq" id="WP_205106326.1">
    <property type="nucleotide sequence ID" value="NZ_BAAAHT010000018.1"/>
</dbReference>
<reference evidence="2 3" key="1">
    <citation type="submission" date="2021-01" db="EMBL/GenBank/DDBJ databases">
        <title>Sequencing the genomes of 1000 actinobacteria strains.</title>
        <authorList>
            <person name="Klenk H.-P."/>
        </authorList>
    </citation>
    <scope>NUCLEOTIDE SEQUENCE [LARGE SCALE GENOMIC DNA]</scope>
    <source>
        <strain evidence="2 3">DSM 13057</strain>
    </source>
</reference>